<keyword evidence="2" id="KW-1185">Reference proteome</keyword>
<dbReference type="InterPro" id="IPR052709">
    <property type="entry name" value="Transposase-MT_Hybrid"/>
</dbReference>
<gene>
    <name evidence="1" type="ORF">M513_10338</name>
</gene>
<accession>A0A085LUY7</accession>
<dbReference type="PANTHER" id="PTHR46060">
    <property type="entry name" value="MARINER MOS1 TRANSPOSASE-LIKE PROTEIN"/>
    <property type="match status" value="1"/>
</dbReference>
<evidence type="ECO:0000313" key="1">
    <source>
        <dbReference type="EMBL" id="KFD48783.1"/>
    </source>
</evidence>
<dbReference type="AlphaFoldDB" id="A0A085LUY7"/>
<dbReference type="EMBL" id="KL363284">
    <property type="protein sequence ID" value="KFD48783.1"/>
    <property type="molecule type" value="Genomic_DNA"/>
</dbReference>
<evidence type="ECO:0008006" key="3">
    <source>
        <dbReference type="Google" id="ProtNLM"/>
    </source>
</evidence>
<name>A0A085LUY7_9BILA</name>
<evidence type="ECO:0000313" key="2">
    <source>
        <dbReference type="Proteomes" id="UP000030764"/>
    </source>
</evidence>
<reference evidence="1 2" key="1">
    <citation type="journal article" date="2014" name="Nat. Genet.">
        <title>Genome and transcriptome of the porcine whipworm Trichuris suis.</title>
        <authorList>
            <person name="Jex A.R."/>
            <person name="Nejsum P."/>
            <person name="Schwarz E.M."/>
            <person name="Hu L."/>
            <person name="Young N.D."/>
            <person name="Hall R.S."/>
            <person name="Korhonen P.K."/>
            <person name="Liao S."/>
            <person name="Thamsborg S."/>
            <person name="Xia J."/>
            <person name="Xu P."/>
            <person name="Wang S."/>
            <person name="Scheerlinck J.P."/>
            <person name="Hofmann A."/>
            <person name="Sternberg P.W."/>
            <person name="Wang J."/>
            <person name="Gasser R.B."/>
        </authorList>
    </citation>
    <scope>NUCLEOTIDE SEQUENCE [LARGE SCALE GENOMIC DNA]</scope>
    <source>
        <strain evidence="1">DCEP-RM93M</strain>
    </source>
</reference>
<dbReference type="InterPro" id="IPR036397">
    <property type="entry name" value="RNaseH_sf"/>
</dbReference>
<protein>
    <recommendedName>
        <fullName evidence="3">Tc1-like transposase DDE domain-containing protein</fullName>
    </recommendedName>
</protein>
<organism evidence="1 2">
    <name type="scientific">Trichuris suis</name>
    <name type="common">pig whipworm</name>
    <dbReference type="NCBI Taxonomy" id="68888"/>
    <lineage>
        <taxon>Eukaryota</taxon>
        <taxon>Metazoa</taxon>
        <taxon>Ecdysozoa</taxon>
        <taxon>Nematoda</taxon>
        <taxon>Enoplea</taxon>
        <taxon>Dorylaimia</taxon>
        <taxon>Trichinellida</taxon>
        <taxon>Trichuridae</taxon>
        <taxon>Trichuris</taxon>
    </lineage>
</organism>
<dbReference type="Proteomes" id="UP000030764">
    <property type="component" value="Unassembled WGS sequence"/>
</dbReference>
<dbReference type="Gene3D" id="3.30.420.10">
    <property type="entry name" value="Ribonuclease H-like superfamily/Ribonuclease H"/>
    <property type="match status" value="1"/>
</dbReference>
<dbReference type="GO" id="GO:0003676">
    <property type="term" value="F:nucleic acid binding"/>
    <property type="evidence" value="ECO:0007669"/>
    <property type="project" value="InterPro"/>
</dbReference>
<proteinExistence type="predicted"/>
<sequence length="270" mass="30998">MTGDVYCHELTIMLQRLQGFRPELADRKAPLLLYDNARPLRPYEAPKILEELGMNLIPRGAYSADISPTDYHFSRLSKYMSTRRRTERCKDKNVFHPIALISTNQTHSKDKSVTNLHMTDVSCQRQRGSTSVCASSDLLSGWVLSHYHGPLLHLNGEMLTVGGSVERINRWKRTAATRCRCQWKKDITSMMKNESGCAKAKVLEWSMRVNGPPTVNFEKDDCSIHRTMVAASVFFFVIRTTRQRIIIMSIVISYTMMTEDDQQKEVEMDN</sequence>
<dbReference type="PANTHER" id="PTHR46060:SF1">
    <property type="entry name" value="MARINER MOS1 TRANSPOSASE-LIKE PROTEIN"/>
    <property type="match status" value="1"/>
</dbReference>